<proteinExistence type="predicted"/>
<sequence>MNIKIYLDIACPYCYIGKKKFEEALKEFDEVDFDIEYKSFELNFDAPQYPDETLIESLSRRTGVSEDEVRRNQRILIESAKAEGVNLNLENVVPSNTRDAHRLLKLGIEEEKGNETLDELYYRNFVLNENIADPDVLLSVAKTVGLDSDKAKKVVEDKSEYTEYVIEDFNYGKMLGIQSVPHFIFNERFKMNGAREVELYIYAIEKTLEDMKKGDL</sequence>
<dbReference type="InterPro" id="IPR036249">
    <property type="entry name" value="Thioredoxin-like_sf"/>
</dbReference>
<dbReference type="SUPFAM" id="SSF52833">
    <property type="entry name" value="Thioredoxin-like"/>
    <property type="match status" value="1"/>
</dbReference>
<feature type="domain" description="DSBA-like thioredoxin" evidence="1">
    <location>
        <begin position="3"/>
        <end position="204"/>
    </location>
</feature>
<dbReference type="Gene3D" id="3.40.30.10">
    <property type="entry name" value="Glutaredoxin"/>
    <property type="match status" value="1"/>
</dbReference>
<evidence type="ECO:0000313" key="2">
    <source>
        <dbReference type="EMBL" id="MBB5175654.1"/>
    </source>
</evidence>
<keyword evidence="2" id="KW-0413">Isomerase</keyword>
<dbReference type="GO" id="GO:0016853">
    <property type="term" value="F:isomerase activity"/>
    <property type="evidence" value="ECO:0007669"/>
    <property type="project" value="UniProtKB-KW"/>
</dbReference>
<name>A0A9Q2CY50_9STAP</name>
<protein>
    <submittedName>
        <fullName evidence="2">DsbA family dithiol-disulfide isomerase</fullName>
    </submittedName>
</protein>
<keyword evidence="3" id="KW-1185">Reference proteome</keyword>
<evidence type="ECO:0000313" key="3">
    <source>
        <dbReference type="Proteomes" id="UP000579136"/>
    </source>
</evidence>
<dbReference type="GO" id="GO:0016491">
    <property type="term" value="F:oxidoreductase activity"/>
    <property type="evidence" value="ECO:0007669"/>
    <property type="project" value="InterPro"/>
</dbReference>
<dbReference type="RefSeq" id="WP_183673150.1">
    <property type="nucleotide sequence ID" value="NZ_CBCRYX010000002.1"/>
</dbReference>
<dbReference type="CDD" id="cd03024">
    <property type="entry name" value="DsbA_FrnE"/>
    <property type="match status" value="1"/>
</dbReference>
<dbReference type="Pfam" id="PF01323">
    <property type="entry name" value="DSBA"/>
    <property type="match status" value="1"/>
</dbReference>
<accession>A0A9Q2CY50</accession>
<gene>
    <name evidence="2" type="ORF">HNQ45_000529</name>
</gene>
<dbReference type="PANTHER" id="PTHR13887">
    <property type="entry name" value="GLUTATHIONE S-TRANSFERASE KAPPA"/>
    <property type="match status" value="1"/>
</dbReference>
<comment type="caution">
    <text evidence="2">The sequence shown here is derived from an EMBL/GenBank/DDBJ whole genome shotgun (WGS) entry which is preliminary data.</text>
</comment>
<dbReference type="AlphaFoldDB" id="A0A9Q2CY50"/>
<organism evidence="2 3">
    <name type="scientific">Nosocomiicoccus ampullae</name>
    <dbReference type="NCBI Taxonomy" id="489910"/>
    <lineage>
        <taxon>Bacteria</taxon>
        <taxon>Bacillati</taxon>
        <taxon>Bacillota</taxon>
        <taxon>Bacilli</taxon>
        <taxon>Bacillales</taxon>
        <taxon>Staphylococcaceae</taxon>
        <taxon>Nosocomiicoccus</taxon>
    </lineage>
</organism>
<evidence type="ECO:0000259" key="1">
    <source>
        <dbReference type="Pfam" id="PF01323"/>
    </source>
</evidence>
<dbReference type="Proteomes" id="UP000579136">
    <property type="component" value="Unassembled WGS sequence"/>
</dbReference>
<dbReference type="InterPro" id="IPR001853">
    <property type="entry name" value="DSBA-like_thioredoxin_dom"/>
</dbReference>
<dbReference type="EMBL" id="JACHHF010000003">
    <property type="protein sequence ID" value="MBB5175654.1"/>
    <property type="molecule type" value="Genomic_DNA"/>
</dbReference>
<reference evidence="2 3" key="1">
    <citation type="submission" date="2020-08" db="EMBL/GenBank/DDBJ databases">
        <title>Genomic Encyclopedia of Type Strains, Phase IV (KMG-IV): sequencing the most valuable type-strain genomes for metagenomic binning, comparative biology and taxonomic classification.</title>
        <authorList>
            <person name="Goeker M."/>
        </authorList>
    </citation>
    <scope>NUCLEOTIDE SEQUENCE [LARGE SCALE GENOMIC DNA]</scope>
    <source>
        <strain evidence="2 3">DSM 19163</strain>
    </source>
</reference>
<dbReference type="PANTHER" id="PTHR13887:SF41">
    <property type="entry name" value="THIOREDOXIN SUPERFAMILY PROTEIN"/>
    <property type="match status" value="1"/>
</dbReference>